<keyword evidence="4" id="KW-1185">Reference proteome</keyword>
<accession>A0ABS9VQI0</accession>
<sequence length="275" mass="28974">MPGTTFAQTRRLLLAAVFTCCLPTAGEARRTVIDGNQYGTTYEISTDAEDGDAIVLPFDVNYGSGLQSDVTVTLGPCCLGGVNDPPTVPVGLTFTNSPTDYLFATVLKEQFIDGSVHLSNDQQTSTPLDPVDQASIFDFGMAFLITGGPPQVPGPGTGDLGFYSPFFGDAYVRFSDLSGSGALGDFGLELTCSGICTDIGFNLAGLNFSSALFDPNLAPTQLESYEVGAEGSTFNFVFRNSAAVPEPATWVSMLMGFGLIGVALRRKGRLSSAFR</sequence>
<name>A0ABS9VQI0_9SPHN</name>
<dbReference type="InterPro" id="IPR013424">
    <property type="entry name" value="Ice-binding_C"/>
</dbReference>
<feature type="domain" description="Ice-binding protein C-terminal" evidence="2">
    <location>
        <begin position="243"/>
        <end position="267"/>
    </location>
</feature>
<evidence type="ECO:0000313" key="4">
    <source>
        <dbReference type="Proteomes" id="UP001203058"/>
    </source>
</evidence>
<dbReference type="NCBIfam" id="TIGR02595">
    <property type="entry name" value="PEP_CTERM"/>
    <property type="match status" value="1"/>
</dbReference>
<evidence type="ECO:0000256" key="1">
    <source>
        <dbReference type="SAM" id="Phobius"/>
    </source>
</evidence>
<dbReference type="NCBIfam" id="NF035944">
    <property type="entry name" value="PEPxxWA-CTERM"/>
    <property type="match status" value="1"/>
</dbReference>
<keyword evidence="1" id="KW-1133">Transmembrane helix</keyword>
<evidence type="ECO:0000313" key="3">
    <source>
        <dbReference type="EMBL" id="MCH8617213.1"/>
    </source>
</evidence>
<dbReference type="Pfam" id="PF07589">
    <property type="entry name" value="PEP-CTERM"/>
    <property type="match status" value="1"/>
</dbReference>
<feature type="transmembrane region" description="Helical" evidence="1">
    <location>
        <begin position="248"/>
        <end position="265"/>
    </location>
</feature>
<evidence type="ECO:0000259" key="2">
    <source>
        <dbReference type="Pfam" id="PF07589"/>
    </source>
</evidence>
<gene>
    <name evidence="3" type="ORF">LZ016_14040</name>
</gene>
<reference evidence="3 4" key="1">
    <citation type="submission" date="2022-03" db="EMBL/GenBank/DDBJ databases">
        <authorList>
            <person name="Jo J.-H."/>
            <person name="Im W.-T."/>
        </authorList>
    </citation>
    <scope>NUCLEOTIDE SEQUENCE [LARGE SCALE GENOMIC DNA]</scope>
    <source>
        <strain evidence="3 4">SM33</strain>
    </source>
</reference>
<dbReference type="EMBL" id="JAKZHW010000002">
    <property type="protein sequence ID" value="MCH8617213.1"/>
    <property type="molecule type" value="Genomic_DNA"/>
</dbReference>
<proteinExistence type="predicted"/>
<keyword evidence="1" id="KW-0472">Membrane</keyword>
<dbReference type="RefSeq" id="WP_241448077.1">
    <property type="nucleotide sequence ID" value="NZ_JAKZHW010000002.1"/>
</dbReference>
<organism evidence="3 4">
    <name type="scientific">Sphingomonas telluris</name>
    <dbReference type="NCBI Taxonomy" id="2907998"/>
    <lineage>
        <taxon>Bacteria</taxon>
        <taxon>Pseudomonadati</taxon>
        <taxon>Pseudomonadota</taxon>
        <taxon>Alphaproteobacteria</taxon>
        <taxon>Sphingomonadales</taxon>
        <taxon>Sphingomonadaceae</taxon>
        <taxon>Sphingomonas</taxon>
    </lineage>
</organism>
<comment type="caution">
    <text evidence="3">The sequence shown here is derived from an EMBL/GenBank/DDBJ whole genome shotgun (WGS) entry which is preliminary data.</text>
</comment>
<dbReference type="Proteomes" id="UP001203058">
    <property type="component" value="Unassembled WGS sequence"/>
</dbReference>
<keyword evidence="1" id="KW-0812">Transmembrane</keyword>
<protein>
    <submittedName>
        <fullName evidence="3">PEPxxWA-CTERM sorting domain-containing protein</fullName>
    </submittedName>
</protein>